<organism evidence="1 2">
    <name type="scientific">Sphingobacterium micropteri</name>
    <dbReference type="NCBI Taxonomy" id="2763501"/>
    <lineage>
        <taxon>Bacteria</taxon>
        <taxon>Pseudomonadati</taxon>
        <taxon>Bacteroidota</taxon>
        <taxon>Sphingobacteriia</taxon>
        <taxon>Sphingobacteriales</taxon>
        <taxon>Sphingobacteriaceae</taxon>
        <taxon>Sphingobacterium</taxon>
    </lineage>
</organism>
<accession>A0ABR7YUI1</accession>
<dbReference type="EMBL" id="JACOIK010000016">
    <property type="protein sequence ID" value="MBD1434959.1"/>
    <property type="molecule type" value="Genomic_DNA"/>
</dbReference>
<keyword evidence="1" id="KW-0808">Transferase</keyword>
<dbReference type="Pfam" id="PF08843">
    <property type="entry name" value="AbiEii"/>
    <property type="match status" value="1"/>
</dbReference>
<dbReference type="RefSeq" id="WP_190995811.1">
    <property type="nucleotide sequence ID" value="NZ_JACOIK010000016.1"/>
</dbReference>
<evidence type="ECO:0000313" key="1">
    <source>
        <dbReference type="EMBL" id="MBD1434959.1"/>
    </source>
</evidence>
<gene>
    <name evidence="1" type="ORF">H8B06_19215</name>
</gene>
<evidence type="ECO:0000313" key="2">
    <source>
        <dbReference type="Proteomes" id="UP000602759"/>
    </source>
</evidence>
<comment type="caution">
    <text evidence="1">The sequence shown here is derived from an EMBL/GenBank/DDBJ whole genome shotgun (WGS) entry which is preliminary data.</text>
</comment>
<keyword evidence="2" id="KW-1185">Reference proteome</keyword>
<sequence>MSAVSPVLLETIRELQSLESFDGSALGGGTNLAIRYHHRTSTDIDIFFPHIIGKAGYERVKEEVQKLYGARVFGLQFPCDIDDQYIFLRFFIICDGETIKVEVLQNMKMFDSIEDIDGIKFISELDIALFKMMSAANRATQKDIYDLDLLSEKFPLIYLFDQLERKRSLFSAEDHRTIFDLDGETNPLDQPLTLLKFDDGDIQGRKSRPHHSQNRVDIMKDQKSWPVARSSWRKKIRALFDQLNVKFPGPSSADVEE</sequence>
<dbReference type="Proteomes" id="UP000602759">
    <property type="component" value="Unassembled WGS sequence"/>
</dbReference>
<proteinExistence type="predicted"/>
<dbReference type="GO" id="GO:0016740">
    <property type="term" value="F:transferase activity"/>
    <property type="evidence" value="ECO:0007669"/>
    <property type="project" value="UniProtKB-KW"/>
</dbReference>
<protein>
    <submittedName>
        <fullName evidence="1">Nucleotidyl transferase AbiEii/AbiGii toxin family protein</fullName>
    </submittedName>
</protein>
<name>A0ABR7YUI1_9SPHI</name>
<dbReference type="InterPro" id="IPR014942">
    <property type="entry name" value="AbiEii"/>
</dbReference>
<reference evidence="1 2" key="1">
    <citation type="submission" date="2020-08" db="EMBL/GenBank/DDBJ databases">
        <title>Sphingobacterium sp. DN00404 isolated from aquaculture water.</title>
        <authorList>
            <person name="Zhang M."/>
        </authorList>
    </citation>
    <scope>NUCLEOTIDE SEQUENCE [LARGE SCALE GENOMIC DNA]</scope>
    <source>
        <strain evidence="1 2">DN00404</strain>
    </source>
</reference>